<dbReference type="OrthoDB" id="2378324at2759"/>
<dbReference type="RefSeq" id="XP_040674505.1">
    <property type="nucleotide sequence ID" value="XM_040818707.1"/>
</dbReference>
<evidence type="ECO:0000256" key="1">
    <source>
        <dbReference type="ARBA" id="ARBA00022737"/>
    </source>
</evidence>
<dbReference type="GeneID" id="63734218"/>
<dbReference type="PANTHER" id="PTHR10039">
    <property type="entry name" value="AMELOGENIN"/>
    <property type="match status" value="1"/>
</dbReference>
<dbReference type="InterPro" id="IPR011990">
    <property type="entry name" value="TPR-like_helical_dom_sf"/>
</dbReference>
<dbReference type="PANTHER" id="PTHR10039:SF16">
    <property type="entry name" value="GPI INOSITOL-DEACYLASE"/>
    <property type="match status" value="1"/>
</dbReference>
<gene>
    <name evidence="4" type="ORF">ASPVEDRAFT_89951</name>
</gene>
<name>A0A1L9Q4N8_ASPVE</name>
<dbReference type="InterPro" id="IPR027417">
    <property type="entry name" value="P-loop_NTPase"/>
</dbReference>
<dbReference type="Gene3D" id="1.25.40.10">
    <property type="entry name" value="Tetratricopeptide repeat domain"/>
    <property type="match status" value="1"/>
</dbReference>
<dbReference type="InterPro" id="IPR056884">
    <property type="entry name" value="NPHP3-like_N"/>
</dbReference>
<reference evidence="5" key="1">
    <citation type="journal article" date="2017" name="Genome Biol.">
        <title>Comparative genomics reveals high biological diversity and specific adaptations in the industrially and medically important fungal genus Aspergillus.</title>
        <authorList>
            <person name="de Vries R.P."/>
            <person name="Riley R."/>
            <person name="Wiebenga A."/>
            <person name="Aguilar-Osorio G."/>
            <person name="Amillis S."/>
            <person name="Uchima C.A."/>
            <person name="Anderluh G."/>
            <person name="Asadollahi M."/>
            <person name="Askin M."/>
            <person name="Barry K."/>
            <person name="Battaglia E."/>
            <person name="Bayram O."/>
            <person name="Benocci T."/>
            <person name="Braus-Stromeyer S.A."/>
            <person name="Caldana C."/>
            <person name="Canovas D."/>
            <person name="Cerqueira G.C."/>
            <person name="Chen F."/>
            <person name="Chen W."/>
            <person name="Choi C."/>
            <person name="Clum A."/>
            <person name="Dos Santos R.A."/>
            <person name="Damasio A.R."/>
            <person name="Diallinas G."/>
            <person name="Emri T."/>
            <person name="Fekete E."/>
            <person name="Flipphi M."/>
            <person name="Freyberg S."/>
            <person name="Gallo A."/>
            <person name="Gournas C."/>
            <person name="Habgood R."/>
            <person name="Hainaut M."/>
            <person name="Harispe M.L."/>
            <person name="Henrissat B."/>
            <person name="Hilden K.S."/>
            <person name="Hope R."/>
            <person name="Hossain A."/>
            <person name="Karabika E."/>
            <person name="Karaffa L."/>
            <person name="Karanyi Z."/>
            <person name="Krasevec N."/>
            <person name="Kuo A."/>
            <person name="Kusch H."/>
            <person name="LaButti K."/>
            <person name="Lagendijk E.L."/>
            <person name="Lapidus A."/>
            <person name="Levasseur A."/>
            <person name="Lindquist E."/>
            <person name="Lipzen A."/>
            <person name="Logrieco A.F."/>
            <person name="MacCabe A."/>
            <person name="Maekelae M.R."/>
            <person name="Malavazi I."/>
            <person name="Melin P."/>
            <person name="Meyer V."/>
            <person name="Mielnichuk N."/>
            <person name="Miskei M."/>
            <person name="Molnar A.P."/>
            <person name="Mule G."/>
            <person name="Ngan C.Y."/>
            <person name="Orejas M."/>
            <person name="Orosz E."/>
            <person name="Ouedraogo J.P."/>
            <person name="Overkamp K.M."/>
            <person name="Park H.-S."/>
            <person name="Perrone G."/>
            <person name="Piumi F."/>
            <person name="Punt P.J."/>
            <person name="Ram A.F."/>
            <person name="Ramon A."/>
            <person name="Rauscher S."/>
            <person name="Record E."/>
            <person name="Riano-Pachon D.M."/>
            <person name="Robert V."/>
            <person name="Roehrig J."/>
            <person name="Ruller R."/>
            <person name="Salamov A."/>
            <person name="Salih N.S."/>
            <person name="Samson R.A."/>
            <person name="Sandor E."/>
            <person name="Sanguinetti M."/>
            <person name="Schuetze T."/>
            <person name="Sepcic K."/>
            <person name="Shelest E."/>
            <person name="Sherlock G."/>
            <person name="Sophianopoulou V."/>
            <person name="Squina F.M."/>
            <person name="Sun H."/>
            <person name="Susca A."/>
            <person name="Todd R.B."/>
            <person name="Tsang A."/>
            <person name="Unkles S.E."/>
            <person name="van de Wiele N."/>
            <person name="van Rossen-Uffink D."/>
            <person name="Oliveira J.V."/>
            <person name="Vesth T.C."/>
            <person name="Visser J."/>
            <person name="Yu J.-H."/>
            <person name="Zhou M."/>
            <person name="Andersen M.R."/>
            <person name="Archer D.B."/>
            <person name="Baker S.E."/>
            <person name="Benoit I."/>
            <person name="Brakhage A.A."/>
            <person name="Braus G.H."/>
            <person name="Fischer R."/>
            <person name="Frisvad J.C."/>
            <person name="Goldman G.H."/>
            <person name="Houbraken J."/>
            <person name="Oakley B."/>
            <person name="Pocsi I."/>
            <person name="Scazzocchio C."/>
            <person name="Seiboth B."/>
            <person name="vanKuyk P.A."/>
            <person name="Wortman J."/>
            <person name="Dyer P.S."/>
            <person name="Grigoriev I.V."/>
        </authorList>
    </citation>
    <scope>NUCLEOTIDE SEQUENCE [LARGE SCALE GENOMIC DNA]</scope>
    <source>
        <strain evidence="5">CBS 583.65</strain>
    </source>
</reference>
<dbReference type="EMBL" id="KV878141">
    <property type="protein sequence ID" value="OJJ08743.1"/>
    <property type="molecule type" value="Genomic_DNA"/>
</dbReference>
<evidence type="ECO:0000256" key="2">
    <source>
        <dbReference type="SAM" id="MobiDB-lite"/>
    </source>
</evidence>
<dbReference type="Gene3D" id="3.40.50.300">
    <property type="entry name" value="P-loop containing nucleotide triphosphate hydrolases"/>
    <property type="match status" value="1"/>
</dbReference>
<dbReference type="VEuPathDB" id="FungiDB:ASPVEDRAFT_89951"/>
<dbReference type="SUPFAM" id="SSF48452">
    <property type="entry name" value="TPR-like"/>
    <property type="match status" value="1"/>
</dbReference>
<evidence type="ECO:0000313" key="5">
    <source>
        <dbReference type="Proteomes" id="UP000184073"/>
    </source>
</evidence>
<protein>
    <recommendedName>
        <fullName evidence="3">Nephrocystin 3-like N-terminal domain-containing protein</fullName>
    </recommendedName>
</protein>
<keyword evidence="5" id="KW-1185">Reference proteome</keyword>
<organism evidence="4 5">
    <name type="scientific">Aspergillus versicolor CBS 583.65</name>
    <dbReference type="NCBI Taxonomy" id="1036611"/>
    <lineage>
        <taxon>Eukaryota</taxon>
        <taxon>Fungi</taxon>
        <taxon>Dikarya</taxon>
        <taxon>Ascomycota</taxon>
        <taxon>Pezizomycotina</taxon>
        <taxon>Eurotiomycetes</taxon>
        <taxon>Eurotiomycetidae</taxon>
        <taxon>Eurotiales</taxon>
        <taxon>Aspergillaceae</taxon>
        <taxon>Aspergillus</taxon>
        <taxon>Aspergillus subgen. Nidulantes</taxon>
    </lineage>
</organism>
<dbReference type="SUPFAM" id="SSF52540">
    <property type="entry name" value="P-loop containing nucleoside triphosphate hydrolases"/>
    <property type="match status" value="1"/>
</dbReference>
<evidence type="ECO:0000313" key="4">
    <source>
        <dbReference type="EMBL" id="OJJ08743.1"/>
    </source>
</evidence>
<dbReference type="STRING" id="1036611.A0A1L9Q4N8"/>
<feature type="region of interest" description="Disordered" evidence="2">
    <location>
        <begin position="20"/>
        <end position="41"/>
    </location>
</feature>
<feature type="domain" description="Nephrocystin 3-like N-terminal" evidence="3">
    <location>
        <begin position="130"/>
        <end position="291"/>
    </location>
</feature>
<evidence type="ECO:0000259" key="3">
    <source>
        <dbReference type="Pfam" id="PF24883"/>
    </source>
</evidence>
<sequence>MQTEHMIEAALLSQGQALHAATRPCEPDPPKATSPARKAHRLRHDGEVVAISFVSASDLKAAFTSTQTGKFQELGFLGAAPPIRLEDDRSSTLPQQGDALKRHMRYLSPANDAAFISKAGMGRGSHLDLWLANNTAYLQWLSPSLDLPNLWIQGPSGCGKSACAARIIQRCLDKQPHSGNTAAVIYFSFCDPTEGQRAIATFLQNVISQLYTQRPELCARVPLLHIPLIEGVPLGSLWIALHSLLTHFEYTHCILDGMDNLDSSDQSILLRAILGPSSGPQHNIKVLAMSRQQPHQNPPSTSKPRWTVLEIPCSTISKDIRFHATAVLRDSQSCRTQPSCNLLDPELLVNSSMGSHYYIAVTAKTYQERLCSPLPQDMDSLLSTALERLYMETPLLRNCGIKILQWMIALPSPLTIQELDELLTLYPYSGRTSQDILDGCLRGLVNGPDSKGHVRFAAPSVRQFLISGTTDLRSSSSDSAGLSPVLPLKKARGDAAVDLLRYMTTSKFETQIQRQSPDDSARPGLATIAASRWIWLLTRAAPSAELVSYLATFMSSISFQKLFTLLAQWNPCLAVAQSYNLQLEDWLRKAQPLSNTRTVVSCRAECRKLVFLTIGKTLPADHAEVIMIINCLAQLHIDSQLFDTAEELFRGCLEVIRRWTRFTQSPDFERLPFFMFGHTIDEGQTLTLQDVHGRLLGLSDGAEMADLLHKTQYLSDSQARRNRTLARLQQMRKFKRYKLDSEAAAIYQEVKLDLLALRWDCSTPLDTILVLSFFLLDQGRDLEADPLLDARVPEVIRESGLVLICCSIGAGPDEQFVVELANARMDGLGTGWEAIWAIDRLARHSAGHGDIQSGIIFAKRAYQLSQRLAGLHDPRTLRCLQGMVNAHLAKADMDAVARMFSEIGSLSPAQMRELTPERPGSKMNYAIMMQQLGLPQLATSIVDELVSWLREQQALGYEARDTEHRNTVAINIGGFLTRLGRLQEAEGFLKRVLAEPEGLSHAQILAAKTNLAGCLRRQLRNDEADALYREINADESETVQSGIHEKKIFRIG</sequence>
<dbReference type="Proteomes" id="UP000184073">
    <property type="component" value="Unassembled WGS sequence"/>
</dbReference>
<accession>A0A1L9Q4N8</accession>
<keyword evidence="1" id="KW-0677">Repeat</keyword>
<proteinExistence type="predicted"/>
<dbReference type="AlphaFoldDB" id="A0A1L9Q4N8"/>
<dbReference type="Pfam" id="PF24883">
    <property type="entry name" value="NPHP3_N"/>
    <property type="match status" value="1"/>
</dbReference>